<name>A0ABM9B1D2_9BACT</name>
<evidence type="ECO:0000313" key="2">
    <source>
        <dbReference type="EMBL" id="CAH1001106.1"/>
    </source>
</evidence>
<evidence type="ECO:0008006" key="4">
    <source>
        <dbReference type="Google" id="ProtNLM"/>
    </source>
</evidence>
<dbReference type="RefSeq" id="WP_238750998.1">
    <property type="nucleotide sequence ID" value="NZ_CAKLPZ010000002.1"/>
</dbReference>
<keyword evidence="1" id="KW-1133">Transmembrane helix</keyword>
<keyword evidence="3" id="KW-1185">Reference proteome</keyword>
<gene>
    <name evidence="2" type="ORF">LEM8419_02044</name>
</gene>
<reference evidence="2" key="1">
    <citation type="submission" date="2021-12" db="EMBL/GenBank/DDBJ databases">
        <authorList>
            <person name="Rodrigo-Torres L."/>
            <person name="Arahal R. D."/>
            <person name="Lucena T."/>
        </authorList>
    </citation>
    <scope>NUCLEOTIDE SEQUENCE</scope>
    <source>
        <strain evidence="2">CECT 8419</strain>
    </source>
</reference>
<keyword evidence="1" id="KW-0472">Membrane</keyword>
<feature type="transmembrane region" description="Helical" evidence="1">
    <location>
        <begin position="76"/>
        <end position="99"/>
    </location>
</feature>
<evidence type="ECO:0000256" key="1">
    <source>
        <dbReference type="SAM" id="Phobius"/>
    </source>
</evidence>
<keyword evidence="1" id="KW-0812">Transmembrane</keyword>
<protein>
    <recommendedName>
        <fullName evidence="4">PH domain-containing protein</fullName>
    </recommendedName>
</protein>
<sequence length="199" mass="21620">MPLSSAPSTSASLTYLRVDESDGTTRWSLPTPKHRYLLVGGTLWLIAWYFGLRGASSALGNIGFGKDGYAVLDGFLLFWLLLWLAGGVFVLGVLLWGYFGREVVTQSPTTLTLQRTVFGLGPKQAYSRQEVKNLRFRPVKTDVFSANSKWSVWGMGPGKVQFSYGGKSRSFGLGLPDEAALEVVEALSEGSSSGDVLEP</sequence>
<accession>A0ABM9B1D2</accession>
<evidence type="ECO:0000313" key="3">
    <source>
        <dbReference type="Proteomes" id="UP000837803"/>
    </source>
</evidence>
<dbReference type="Proteomes" id="UP000837803">
    <property type="component" value="Unassembled WGS sequence"/>
</dbReference>
<comment type="caution">
    <text evidence="2">The sequence shown here is derived from an EMBL/GenBank/DDBJ whole genome shotgun (WGS) entry which is preliminary data.</text>
</comment>
<proteinExistence type="predicted"/>
<dbReference type="EMBL" id="CAKLPZ010000002">
    <property type="protein sequence ID" value="CAH1001106.1"/>
    <property type="molecule type" value="Genomic_DNA"/>
</dbReference>
<feature type="transmembrane region" description="Helical" evidence="1">
    <location>
        <begin position="36"/>
        <end position="56"/>
    </location>
</feature>
<organism evidence="2 3">
    <name type="scientific">Neolewinella maritima</name>
    <dbReference type="NCBI Taxonomy" id="1383882"/>
    <lineage>
        <taxon>Bacteria</taxon>
        <taxon>Pseudomonadati</taxon>
        <taxon>Bacteroidota</taxon>
        <taxon>Saprospiria</taxon>
        <taxon>Saprospirales</taxon>
        <taxon>Lewinellaceae</taxon>
        <taxon>Neolewinella</taxon>
    </lineage>
</organism>